<dbReference type="STRING" id="1912961.BU204_16855"/>
<dbReference type="AlphaFoldDB" id="A0A1Q8CQA4"/>
<feature type="domain" description="SpoVT-AbrB" evidence="2">
    <location>
        <begin position="1"/>
        <end position="42"/>
    </location>
</feature>
<evidence type="ECO:0000256" key="1">
    <source>
        <dbReference type="PROSITE-ProRule" id="PRU01076"/>
    </source>
</evidence>
<dbReference type="GO" id="GO:0003677">
    <property type="term" value="F:DNA binding"/>
    <property type="evidence" value="ECO:0007669"/>
    <property type="project" value="UniProtKB-UniRule"/>
</dbReference>
<protein>
    <submittedName>
        <fullName evidence="3">AbrB family transcriptional regulator</fullName>
    </submittedName>
</protein>
<sequence>MRGKSQLTLPAEVRRVLHIEEGDEVTFTVLEDGNVVLRGMTTIPADQKWFWTEEWQEGEREATRARAAGETTVYESGDDFLARMDELHGSS</sequence>
<evidence type="ECO:0000259" key="2">
    <source>
        <dbReference type="PROSITE" id="PS51740"/>
    </source>
</evidence>
<proteinExistence type="predicted"/>
<dbReference type="InterPro" id="IPR007159">
    <property type="entry name" value="SpoVT-AbrB_dom"/>
</dbReference>
<keyword evidence="1" id="KW-0238">DNA-binding</keyword>
<dbReference type="SUPFAM" id="SSF89447">
    <property type="entry name" value="AbrB/MazE/MraZ-like"/>
    <property type="match status" value="1"/>
</dbReference>
<organism evidence="3 4">
    <name type="scientific">Actinophytocola xanthii</name>
    <dbReference type="NCBI Taxonomy" id="1912961"/>
    <lineage>
        <taxon>Bacteria</taxon>
        <taxon>Bacillati</taxon>
        <taxon>Actinomycetota</taxon>
        <taxon>Actinomycetes</taxon>
        <taxon>Pseudonocardiales</taxon>
        <taxon>Pseudonocardiaceae</taxon>
    </lineage>
</organism>
<dbReference type="PROSITE" id="PS51740">
    <property type="entry name" value="SPOVT_ABRB"/>
    <property type="match status" value="1"/>
</dbReference>
<evidence type="ECO:0000313" key="3">
    <source>
        <dbReference type="EMBL" id="OLF16538.1"/>
    </source>
</evidence>
<dbReference type="NCBIfam" id="TIGR01439">
    <property type="entry name" value="lp_hng_hel_AbrB"/>
    <property type="match status" value="1"/>
</dbReference>
<evidence type="ECO:0000313" key="4">
    <source>
        <dbReference type="Proteomes" id="UP000185596"/>
    </source>
</evidence>
<dbReference type="OrthoDB" id="9811597at2"/>
<keyword evidence="4" id="KW-1185">Reference proteome</keyword>
<reference evidence="3 4" key="1">
    <citation type="submission" date="2016-12" db="EMBL/GenBank/DDBJ databases">
        <title>The draft genome sequence of Actinophytocola sp. 11-183.</title>
        <authorList>
            <person name="Wang W."/>
            <person name="Yuan L."/>
        </authorList>
    </citation>
    <scope>NUCLEOTIDE SEQUENCE [LARGE SCALE GENOMIC DNA]</scope>
    <source>
        <strain evidence="3 4">11-183</strain>
    </source>
</reference>
<dbReference type="EMBL" id="MSIE01000029">
    <property type="protein sequence ID" value="OLF16538.1"/>
    <property type="molecule type" value="Genomic_DNA"/>
</dbReference>
<dbReference type="Proteomes" id="UP000185596">
    <property type="component" value="Unassembled WGS sequence"/>
</dbReference>
<dbReference type="SMART" id="SM00966">
    <property type="entry name" value="SpoVT_AbrB"/>
    <property type="match status" value="1"/>
</dbReference>
<comment type="caution">
    <text evidence="3">The sequence shown here is derived from an EMBL/GenBank/DDBJ whole genome shotgun (WGS) entry which is preliminary data.</text>
</comment>
<accession>A0A1Q8CQA4</accession>
<name>A0A1Q8CQA4_9PSEU</name>
<gene>
    <name evidence="3" type="ORF">BU204_16855</name>
</gene>
<dbReference type="InterPro" id="IPR037914">
    <property type="entry name" value="SpoVT-AbrB_sf"/>
</dbReference>
<dbReference type="Pfam" id="PF04014">
    <property type="entry name" value="MazE_antitoxin"/>
    <property type="match status" value="1"/>
</dbReference>
<dbReference type="Gene3D" id="2.10.260.10">
    <property type="match status" value="1"/>
</dbReference>